<accession>A0AAD6WMP0</accession>
<protein>
    <submittedName>
        <fullName evidence="1">Uncharacterized protein</fullName>
    </submittedName>
</protein>
<dbReference type="Proteomes" id="UP001164929">
    <property type="component" value="Chromosome 1"/>
</dbReference>
<evidence type="ECO:0000313" key="1">
    <source>
        <dbReference type="EMBL" id="KAJ7014979.1"/>
    </source>
</evidence>
<evidence type="ECO:0000313" key="2">
    <source>
        <dbReference type="Proteomes" id="UP001164929"/>
    </source>
</evidence>
<organism evidence="1 2">
    <name type="scientific">Populus alba x Populus x berolinensis</name>
    <dbReference type="NCBI Taxonomy" id="444605"/>
    <lineage>
        <taxon>Eukaryota</taxon>
        <taxon>Viridiplantae</taxon>
        <taxon>Streptophyta</taxon>
        <taxon>Embryophyta</taxon>
        <taxon>Tracheophyta</taxon>
        <taxon>Spermatophyta</taxon>
        <taxon>Magnoliopsida</taxon>
        <taxon>eudicotyledons</taxon>
        <taxon>Gunneridae</taxon>
        <taxon>Pentapetalae</taxon>
        <taxon>rosids</taxon>
        <taxon>fabids</taxon>
        <taxon>Malpighiales</taxon>
        <taxon>Salicaceae</taxon>
        <taxon>Saliceae</taxon>
        <taxon>Populus</taxon>
    </lineage>
</organism>
<dbReference type="AlphaFoldDB" id="A0AAD6WMP0"/>
<keyword evidence="2" id="KW-1185">Reference proteome</keyword>
<reference evidence="1 2" key="1">
    <citation type="journal article" date="2023" name="Mol. Ecol. Resour.">
        <title>Chromosome-level genome assembly of a triploid poplar Populus alba 'Berolinensis'.</title>
        <authorList>
            <person name="Chen S."/>
            <person name="Yu Y."/>
            <person name="Wang X."/>
            <person name="Wang S."/>
            <person name="Zhang T."/>
            <person name="Zhou Y."/>
            <person name="He R."/>
            <person name="Meng N."/>
            <person name="Wang Y."/>
            <person name="Liu W."/>
            <person name="Liu Z."/>
            <person name="Liu J."/>
            <person name="Guo Q."/>
            <person name="Huang H."/>
            <person name="Sederoff R.R."/>
            <person name="Wang G."/>
            <person name="Qu G."/>
            <person name="Chen S."/>
        </authorList>
    </citation>
    <scope>NUCLEOTIDE SEQUENCE [LARGE SCALE GENOMIC DNA]</scope>
    <source>
        <strain evidence="1">SC-2020</strain>
    </source>
</reference>
<dbReference type="EMBL" id="JAQIZT010000001">
    <property type="protein sequence ID" value="KAJ7014979.1"/>
    <property type="molecule type" value="Genomic_DNA"/>
</dbReference>
<proteinExistence type="predicted"/>
<sequence>MVSKDGILTVRIVSTKVPHIPLLSVIFSENRQKWPS</sequence>
<gene>
    <name evidence="1" type="ORF">NC653_004312</name>
</gene>
<name>A0AAD6WMP0_9ROSI</name>
<comment type="caution">
    <text evidence="1">The sequence shown here is derived from an EMBL/GenBank/DDBJ whole genome shotgun (WGS) entry which is preliminary data.</text>
</comment>